<feature type="chain" id="PRO_5044289772" evidence="1">
    <location>
        <begin position="25"/>
        <end position="862"/>
    </location>
</feature>
<proteinExistence type="predicted"/>
<organism evidence="3 4">
    <name type="scientific">Pseudomonas auratipiscis</name>
    <dbReference type="NCBI Taxonomy" id="3115853"/>
    <lineage>
        <taxon>Bacteria</taxon>
        <taxon>Pseudomonadati</taxon>
        <taxon>Pseudomonadota</taxon>
        <taxon>Gammaproteobacteria</taxon>
        <taxon>Pseudomonadales</taxon>
        <taxon>Pseudomonadaceae</taxon>
        <taxon>Pseudomonas</taxon>
    </lineage>
</organism>
<evidence type="ECO:0000259" key="2">
    <source>
        <dbReference type="PROSITE" id="PS51208"/>
    </source>
</evidence>
<dbReference type="GO" id="GO:0019867">
    <property type="term" value="C:outer membrane"/>
    <property type="evidence" value="ECO:0007669"/>
    <property type="project" value="InterPro"/>
</dbReference>
<comment type="caution">
    <text evidence="3">The sequence shown here is derived from an EMBL/GenBank/DDBJ whole genome shotgun (WGS) entry which is preliminary data.</text>
</comment>
<dbReference type="Proteomes" id="UP001307839">
    <property type="component" value="Unassembled WGS sequence"/>
</dbReference>
<dbReference type="AlphaFoldDB" id="A0AB35WRM2"/>
<dbReference type="RefSeq" id="WP_330079792.1">
    <property type="nucleotide sequence ID" value="NZ_JAZDCU010000007.1"/>
</dbReference>
<keyword evidence="1" id="KW-0732">Signal</keyword>
<evidence type="ECO:0000256" key="1">
    <source>
        <dbReference type="SAM" id="SignalP"/>
    </source>
</evidence>
<evidence type="ECO:0000313" key="4">
    <source>
        <dbReference type="Proteomes" id="UP001307839"/>
    </source>
</evidence>
<keyword evidence="4" id="KW-1185">Reference proteome</keyword>
<dbReference type="EMBL" id="JAZDQP010000008">
    <property type="protein sequence ID" value="MEE1867355.1"/>
    <property type="molecule type" value="Genomic_DNA"/>
</dbReference>
<dbReference type="SUPFAM" id="SSF103515">
    <property type="entry name" value="Autotransporter"/>
    <property type="match status" value="1"/>
</dbReference>
<accession>A0AB35WRM2</accession>
<dbReference type="PROSITE" id="PS51208">
    <property type="entry name" value="AUTOTRANSPORTER"/>
    <property type="match status" value="1"/>
</dbReference>
<feature type="domain" description="Autotransporter" evidence="2">
    <location>
        <begin position="590"/>
        <end position="862"/>
    </location>
</feature>
<dbReference type="InterPro" id="IPR006315">
    <property type="entry name" value="OM_autotransptr_brl_dom"/>
</dbReference>
<protein>
    <submittedName>
        <fullName evidence="3">Autotransporter domain-containing protein</fullName>
    </submittedName>
</protein>
<sequence>MAVVKLHKTLIALAIAAAAQPAYAQTLTLTNSGLQIERSSYAEQVEVKGSFTTSNSDVDAIEFNSVTFNKDLVINASVNANGNNADGLDLSMAGEDEDPSSFGLATEIFGNLVNKGSIAVSGGGVSAMLVDPAIIHGNLINEGTLSVKGDEFEGDGIRALEFSGESELHGDLINASTGKILADGKNATGILLEGGEIDGKLINNGLIQVSGEDATALDVTSNEYSWAGTTYSDRVDIGGIENNGRIIATGADAIGVELDGVSFSTSSAQLVNNGLIQATDAAIEIGGFDIDGDGQGGALTLVNRGTITSEDEAIDASDASGAVVLDWQAGSITGNLIDLDRIYVTGDAVFKGSNADVDGYNIRMFDNGPVIVGTAGSAGHLQLANAHTSLKGDLVVGNGSSLDLNLSNATNANKAVLSVDGKATFEKGSHITLAAQGKDFTANGSTYTLVKADSLDNQTETGKLVSSRSSLLNVDTYTVEGNQVIATVTGKSSSQVGEVIKDIGGSGNAQRAASAFSSVATQLATLNPQDQVFQAYVNASQDAQALRTLAEQLTPEVNGGATQAATTGQTLISNVTSARTSGARGMSSGEGFKEAGVWVQTLYSDASQDLRDNVAGYNAYSRGIAVGADGKLNDQVTLGVAYSYLNTDVNGKSGDKTKVDGHAFTLYGGFEQDNYFVDGSLTYGINDNESKRSIASTTAKGDYDSNLFGVNLVGGYTYHVSPSVLVEPRIAARYSLVNIDGYREKGSSAALKVEDQRFEVAELGAGLRVAGSFPLGNGTFEPQAQVMAYHDFIGDEVSSTSTFISGNTPFVTSGASAVRNSYEAGLGADYHLGAVTVGLNYDYVGKSDFDANTVTAKVRYDF</sequence>
<dbReference type="InterPro" id="IPR036709">
    <property type="entry name" value="Autotransporte_beta_dom_sf"/>
</dbReference>
<feature type="signal peptide" evidence="1">
    <location>
        <begin position="1"/>
        <end position="24"/>
    </location>
</feature>
<dbReference type="Pfam" id="PF03797">
    <property type="entry name" value="Autotransporter"/>
    <property type="match status" value="1"/>
</dbReference>
<reference evidence="3 4" key="1">
    <citation type="submission" date="2024-01" db="EMBL/GenBank/DDBJ databases">
        <title>Unpublished Manusciprt.</title>
        <authorList>
            <person name="Duman M."/>
            <person name="Valdes E.G."/>
            <person name="Ajmi N."/>
            <person name="Altun S."/>
            <person name="Saticioglu I.B."/>
        </authorList>
    </citation>
    <scope>NUCLEOTIDE SEQUENCE [LARGE SCALE GENOMIC DNA]</scope>
    <source>
        <strain evidence="3 4">120P</strain>
    </source>
</reference>
<name>A0AB35WRM2_9PSED</name>
<evidence type="ECO:0000313" key="3">
    <source>
        <dbReference type="EMBL" id="MEE1867355.1"/>
    </source>
</evidence>
<dbReference type="Gene3D" id="2.40.128.130">
    <property type="entry name" value="Autotransporter beta-domain"/>
    <property type="match status" value="1"/>
</dbReference>
<dbReference type="SMART" id="SM00869">
    <property type="entry name" value="Autotransporter"/>
    <property type="match status" value="1"/>
</dbReference>
<dbReference type="InterPro" id="IPR005546">
    <property type="entry name" value="Autotransporte_beta"/>
</dbReference>
<gene>
    <name evidence="3" type="ORF">V0R53_13220</name>
</gene>
<dbReference type="NCBIfam" id="TIGR01414">
    <property type="entry name" value="autotrans_barl"/>
    <property type="match status" value="1"/>
</dbReference>